<evidence type="ECO:0000256" key="1">
    <source>
        <dbReference type="ARBA" id="ARBA00009743"/>
    </source>
</evidence>
<feature type="domain" description="Alpha galactosidase A C-terminal" evidence="7">
    <location>
        <begin position="101"/>
        <end position="190"/>
    </location>
</feature>
<dbReference type="Gene3D" id="3.20.20.70">
    <property type="entry name" value="Aldolase class I"/>
    <property type="match status" value="1"/>
</dbReference>
<comment type="subunit">
    <text evidence="6">Homodimer.</text>
</comment>
<sequence>MWRNFDDIADSWSSVLSIIDYHSAHQDQLVPVAGPGKWNDPDMLIIGNFGLSYHQAKAQMALWAILAAPLLMSNDLRALAPEFKEILTNKYVISVNQDPLGLMGKRIYNKQSIEIWTRPITPTTEVNYYSYAIVFFNRRDMGSAVEVNATTSDLCLNYTQGYDVLDLFHWWKSPVHLKPGGKLSVKVNPSSVVMLTAKISEK</sequence>
<keyword evidence="2 6" id="KW-0378">Hydrolase</keyword>
<evidence type="ECO:0000313" key="8">
    <source>
        <dbReference type="Proteomes" id="UP000694941"/>
    </source>
</evidence>
<dbReference type="InterPro" id="IPR013785">
    <property type="entry name" value="Aldolase_TIM"/>
</dbReference>
<dbReference type="Pfam" id="PF17450">
    <property type="entry name" value="Melibiase_2_C"/>
    <property type="match status" value="1"/>
</dbReference>
<evidence type="ECO:0000256" key="5">
    <source>
        <dbReference type="ARBA" id="ARBA00023295"/>
    </source>
</evidence>
<gene>
    <name evidence="9" type="primary">LOC106475626</name>
</gene>
<proteinExistence type="inferred from homology"/>
<evidence type="ECO:0000313" key="9">
    <source>
        <dbReference type="RefSeq" id="XP_022235398.1"/>
    </source>
</evidence>
<comment type="similarity">
    <text evidence="1 6">Belongs to the glycosyl hydrolase 27 family.</text>
</comment>
<evidence type="ECO:0000256" key="6">
    <source>
        <dbReference type="RuleBase" id="RU361168"/>
    </source>
</evidence>
<evidence type="ECO:0000256" key="2">
    <source>
        <dbReference type="ARBA" id="ARBA00022801"/>
    </source>
</evidence>
<accession>A0ABM1RVJ3</accession>
<name>A0ABM1RVJ3_LIMPO</name>
<dbReference type="InterPro" id="IPR035373">
    <property type="entry name" value="Melibiase/NAGA_C"/>
</dbReference>
<keyword evidence="8" id="KW-1185">Reference proteome</keyword>
<keyword evidence="4" id="KW-0325">Glycoprotein</keyword>
<dbReference type="GeneID" id="106475626"/>
<organism evidence="8 9">
    <name type="scientific">Limulus polyphemus</name>
    <name type="common">Atlantic horseshoe crab</name>
    <dbReference type="NCBI Taxonomy" id="6850"/>
    <lineage>
        <taxon>Eukaryota</taxon>
        <taxon>Metazoa</taxon>
        <taxon>Ecdysozoa</taxon>
        <taxon>Arthropoda</taxon>
        <taxon>Chelicerata</taxon>
        <taxon>Merostomata</taxon>
        <taxon>Xiphosura</taxon>
        <taxon>Limulidae</taxon>
        <taxon>Limulus</taxon>
    </lineage>
</organism>
<keyword evidence="3 6" id="KW-1015">Disulfide bond</keyword>
<evidence type="ECO:0000259" key="7">
    <source>
        <dbReference type="Pfam" id="PF17450"/>
    </source>
</evidence>
<dbReference type="SUPFAM" id="SSF51011">
    <property type="entry name" value="Glycosyl hydrolase domain"/>
    <property type="match status" value="1"/>
</dbReference>
<dbReference type="SUPFAM" id="SSF51445">
    <property type="entry name" value="(Trans)glycosidases"/>
    <property type="match status" value="1"/>
</dbReference>
<dbReference type="PANTHER" id="PTHR11452">
    <property type="entry name" value="ALPHA-GALACTOSIDASE/ALPHA-N-ACETYLGALACTOSAMINIDASE"/>
    <property type="match status" value="1"/>
</dbReference>
<dbReference type="InterPro" id="IPR017853">
    <property type="entry name" value="GH"/>
</dbReference>
<dbReference type="PRINTS" id="PR00740">
    <property type="entry name" value="GLHYDRLASE27"/>
</dbReference>
<dbReference type="InterPro" id="IPR013780">
    <property type="entry name" value="Glyco_hydro_b"/>
</dbReference>
<protein>
    <recommendedName>
        <fullName evidence="6">Alpha-galactosidase</fullName>
        <ecNumber evidence="6">3.2.1.-</ecNumber>
    </recommendedName>
</protein>
<evidence type="ECO:0000256" key="3">
    <source>
        <dbReference type="ARBA" id="ARBA00023157"/>
    </source>
</evidence>
<dbReference type="RefSeq" id="XP_022235398.1">
    <property type="nucleotide sequence ID" value="XM_022379690.1"/>
</dbReference>
<dbReference type="EC" id="3.2.1.-" evidence="6"/>
<dbReference type="Proteomes" id="UP000694941">
    <property type="component" value="Unplaced"/>
</dbReference>
<dbReference type="InterPro" id="IPR002241">
    <property type="entry name" value="Glyco_hydro_27"/>
</dbReference>
<dbReference type="PANTHER" id="PTHR11452:SF83">
    <property type="entry name" value="ALPHA-GALACTOSIDASE"/>
    <property type="match status" value="1"/>
</dbReference>
<reference evidence="9" key="1">
    <citation type="submission" date="2025-08" db="UniProtKB">
        <authorList>
            <consortium name="RefSeq"/>
        </authorList>
    </citation>
    <scope>IDENTIFICATION</scope>
    <source>
        <tissue evidence="9">Muscle</tissue>
    </source>
</reference>
<dbReference type="Pfam" id="PF16499">
    <property type="entry name" value="Melibiase_2"/>
    <property type="match status" value="1"/>
</dbReference>
<dbReference type="Gene3D" id="2.60.40.1180">
    <property type="entry name" value="Golgi alpha-mannosidase II"/>
    <property type="match status" value="1"/>
</dbReference>
<evidence type="ECO:0000256" key="4">
    <source>
        <dbReference type="ARBA" id="ARBA00023180"/>
    </source>
</evidence>
<keyword evidence="5 6" id="KW-0326">Glycosidase</keyword>